<protein>
    <recommendedName>
        <fullName evidence="7">Co-chaperone protein DjlA</fullName>
    </recommendedName>
</protein>
<dbReference type="InterPro" id="IPR007791">
    <property type="entry name" value="DjlA_N"/>
</dbReference>
<dbReference type="PROSITE" id="PS50076">
    <property type="entry name" value="DNAJ_2"/>
    <property type="match status" value="1"/>
</dbReference>
<dbReference type="InterPro" id="IPR001623">
    <property type="entry name" value="DnaJ_domain"/>
</dbReference>
<evidence type="ECO:0000313" key="10">
    <source>
        <dbReference type="Proteomes" id="UP000445000"/>
    </source>
</evidence>
<dbReference type="SMART" id="SM00271">
    <property type="entry name" value="DnaJ"/>
    <property type="match status" value="1"/>
</dbReference>
<comment type="subcellular location">
    <subcellularLocation>
        <location evidence="7">Cell inner membrane</location>
        <topology evidence="7">Single-pass type III membrane protein</topology>
    </subcellularLocation>
</comment>
<feature type="topological domain" description="Cytoplasmic" evidence="7">
    <location>
        <begin position="31"/>
        <end position="275"/>
    </location>
</feature>
<reference evidence="10" key="1">
    <citation type="submission" date="2020-01" db="EMBL/GenBank/DDBJ databases">
        <title>'Steroidobacter agaridevorans' sp. nov., agar-degrading bacteria isolated from rhizosphere soils.</title>
        <authorList>
            <person name="Ikenaga M."/>
            <person name="Kataoka M."/>
            <person name="Murouchi A."/>
            <person name="Katsuragi S."/>
            <person name="Sakai M."/>
        </authorList>
    </citation>
    <scope>NUCLEOTIDE SEQUENCE [LARGE SCALE GENOMIC DNA]</scope>
    <source>
        <strain evidence="10">YU21-B</strain>
    </source>
</reference>
<dbReference type="InterPro" id="IPR023749">
    <property type="entry name" value="DjlA"/>
</dbReference>
<keyword evidence="2 7" id="KW-0997">Cell inner membrane</keyword>
<keyword evidence="6 7" id="KW-0143">Chaperone</keyword>
<dbReference type="Pfam" id="PF05099">
    <property type="entry name" value="TerB"/>
    <property type="match status" value="1"/>
</dbReference>
<feature type="domain" description="J" evidence="8">
    <location>
        <begin position="209"/>
        <end position="275"/>
    </location>
</feature>
<keyword evidence="1 7" id="KW-1003">Cell membrane</keyword>
<keyword evidence="3 7" id="KW-0812">Transmembrane</keyword>
<dbReference type="HAMAP" id="MF_01153">
    <property type="entry name" value="DjlA"/>
    <property type="match status" value="1"/>
</dbReference>
<dbReference type="GO" id="GO:0005886">
    <property type="term" value="C:plasma membrane"/>
    <property type="evidence" value="ECO:0007669"/>
    <property type="project" value="UniProtKB-SubCell"/>
</dbReference>
<evidence type="ECO:0000313" key="9">
    <source>
        <dbReference type="EMBL" id="GFE83127.1"/>
    </source>
</evidence>
<keyword evidence="10" id="KW-1185">Reference proteome</keyword>
<evidence type="ECO:0000256" key="2">
    <source>
        <dbReference type="ARBA" id="ARBA00022519"/>
    </source>
</evidence>
<dbReference type="Gene3D" id="1.10.287.110">
    <property type="entry name" value="DnaJ domain"/>
    <property type="match status" value="1"/>
</dbReference>
<gene>
    <name evidence="7 9" type="primary">djlA</name>
    <name evidence="9" type="ORF">GCM10011487_51270</name>
</gene>
<dbReference type="RefSeq" id="WP_161814731.1">
    <property type="nucleotide sequence ID" value="NZ_BLJN01000005.1"/>
</dbReference>
<dbReference type="Pfam" id="PF00226">
    <property type="entry name" value="DnaJ"/>
    <property type="match status" value="1"/>
</dbReference>
<dbReference type="InterPro" id="IPR036869">
    <property type="entry name" value="J_dom_sf"/>
</dbReference>
<dbReference type="NCBIfam" id="NF006948">
    <property type="entry name" value="PRK09430.1"/>
    <property type="match status" value="1"/>
</dbReference>
<dbReference type="InterPro" id="IPR050817">
    <property type="entry name" value="DjlA_DnaK_co-chaperone"/>
</dbReference>
<accession>A0A829YIJ8</accession>
<evidence type="ECO:0000256" key="7">
    <source>
        <dbReference type="HAMAP-Rule" id="MF_01153"/>
    </source>
</evidence>
<dbReference type="PANTHER" id="PTHR24074">
    <property type="entry name" value="CO-CHAPERONE PROTEIN DJLA"/>
    <property type="match status" value="1"/>
</dbReference>
<evidence type="ECO:0000256" key="4">
    <source>
        <dbReference type="ARBA" id="ARBA00022989"/>
    </source>
</evidence>
<sequence length="275" mass="30119">MFWQGKALGALIGGVTAGPVGALFGTFIGHLFDVQAENGLAGRFGGGSDADDAAAAQMSGMGVQEAFFRATFQVMGHMAKADGRVSENEIRAARAIMAEFRLGEREIEFAIQLFTQGKEKAFPLEATLRGLRRMLSGRPDVLRMFIQIQLQTALWSGSFAPAARQVMARVAASLGVSAYEVVQMEALLRMQQSSRQPFEARPRVDKVAQAYEVLGVTSDASDAEVTKAYRRLMNQNHPDKLVARGLPESMMKVAEEKTRQVRAAYEVLREARAMR</sequence>
<dbReference type="Gene3D" id="1.10.3680.10">
    <property type="entry name" value="TerB-like"/>
    <property type="match status" value="1"/>
</dbReference>
<name>A0A829YIJ8_9GAMM</name>
<proteinExistence type="inferred from homology"/>
<comment type="subunit">
    <text evidence="7">Homodimer.</text>
</comment>
<dbReference type="InterPro" id="IPR029024">
    <property type="entry name" value="TerB-like"/>
</dbReference>
<keyword evidence="5 7" id="KW-0472">Membrane</keyword>
<evidence type="ECO:0000256" key="3">
    <source>
        <dbReference type="ARBA" id="ARBA00022692"/>
    </source>
</evidence>
<dbReference type="PRINTS" id="PR00625">
    <property type="entry name" value="JDOMAIN"/>
</dbReference>
<organism evidence="9 10">
    <name type="scientific">Steroidobacter agaridevorans</name>
    <dbReference type="NCBI Taxonomy" id="2695856"/>
    <lineage>
        <taxon>Bacteria</taxon>
        <taxon>Pseudomonadati</taxon>
        <taxon>Pseudomonadota</taxon>
        <taxon>Gammaproteobacteria</taxon>
        <taxon>Steroidobacterales</taxon>
        <taxon>Steroidobacteraceae</taxon>
        <taxon>Steroidobacter</taxon>
    </lineage>
</organism>
<dbReference type="SUPFAM" id="SSF46565">
    <property type="entry name" value="Chaperone J-domain"/>
    <property type="match status" value="1"/>
</dbReference>
<evidence type="ECO:0000256" key="6">
    <source>
        <dbReference type="ARBA" id="ARBA00023186"/>
    </source>
</evidence>
<evidence type="ECO:0000256" key="5">
    <source>
        <dbReference type="ARBA" id="ARBA00023136"/>
    </source>
</evidence>
<comment type="caution">
    <text evidence="9">The sequence shown here is derived from an EMBL/GenBank/DDBJ whole genome shotgun (WGS) entry which is preliminary data.</text>
</comment>
<keyword evidence="4 7" id="KW-1133">Transmembrane helix</keyword>
<dbReference type="GO" id="GO:0051087">
    <property type="term" value="F:protein-folding chaperone binding"/>
    <property type="evidence" value="ECO:0007669"/>
    <property type="project" value="InterPro"/>
</dbReference>
<feature type="topological domain" description="Periplasmic" evidence="7">
    <location>
        <begin position="1"/>
        <end position="6"/>
    </location>
</feature>
<evidence type="ECO:0000259" key="8">
    <source>
        <dbReference type="PROSITE" id="PS50076"/>
    </source>
</evidence>
<evidence type="ECO:0000256" key="1">
    <source>
        <dbReference type="ARBA" id="ARBA00022475"/>
    </source>
</evidence>
<dbReference type="CDD" id="cd06257">
    <property type="entry name" value="DnaJ"/>
    <property type="match status" value="1"/>
</dbReference>
<dbReference type="Proteomes" id="UP000445000">
    <property type="component" value="Unassembled WGS sequence"/>
</dbReference>
<dbReference type="AlphaFoldDB" id="A0A829YIJ8"/>
<dbReference type="CDD" id="cd07316">
    <property type="entry name" value="terB_like_DjlA"/>
    <property type="match status" value="1"/>
</dbReference>
<dbReference type="EMBL" id="BLJN01000005">
    <property type="protein sequence ID" value="GFE83127.1"/>
    <property type="molecule type" value="Genomic_DNA"/>
</dbReference>
<comment type="function">
    <text evidence="7">Regulatory DnaK co-chaperone. Direct interaction between DnaK and DjlA is needed for the induction of the wcaABCDE operon, involved in the synthesis of a colanic acid polysaccharide capsule, possibly through activation of the RcsB/RcsC phosphotransfer signaling pathway. The colanic acid capsule may help the bacterium survive conditions outside the host.</text>
</comment>
<comment type="domain">
    <text evidence="7">The transmembrane domain is a dimerization domain.</text>
</comment>